<evidence type="ECO:0000256" key="2">
    <source>
        <dbReference type="ARBA" id="ARBA00029447"/>
    </source>
</evidence>
<evidence type="ECO:0000259" key="3">
    <source>
        <dbReference type="PROSITE" id="PS50111"/>
    </source>
</evidence>
<dbReference type="InterPro" id="IPR044398">
    <property type="entry name" value="Globin-sensor_dom"/>
</dbReference>
<dbReference type="EMBL" id="OY288114">
    <property type="protein sequence ID" value="CAJ0853035.1"/>
    <property type="molecule type" value="Genomic_DNA"/>
</dbReference>
<protein>
    <submittedName>
        <fullName evidence="5">Methyl-accepting chemotaxis protein III</fullName>
    </submittedName>
</protein>
<evidence type="ECO:0000256" key="1">
    <source>
        <dbReference type="ARBA" id="ARBA00022500"/>
    </source>
</evidence>
<dbReference type="InterPro" id="IPR004089">
    <property type="entry name" value="MCPsignal_dom"/>
</dbReference>
<dbReference type="PANTHER" id="PTHR43531">
    <property type="entry name" value="PROTEIN ICFG"/>
    <property type="match status" value="1"/>
</dbReference>
<feature type="domain" description="Methyl-accepting transducer" evidence="3">
    <location>
        <begin position="240"/>
        <end position="469"/>
    </location>
</feature>
<dbReference type="Gene3D" id="1.10.287.950">
    <property type="entry name" value="Methyl-accepting chemotaxis protein"/>
    <property type="match status" value="1"/>
</dbReference>
<dbReference type="InterPro" id="IPR003660">
    <property type="entry name" value="HAMP_dom"/>
</dbReference>
<dbReference type="GO" id="GO:0007165">
    <property type="term" value="P:signal transduction"/>
    <property type="evidence" value="ECO:0007669"/>
    <property type="project" value="InterPro"/>
</dbReference>
<dbReference type="Gene3D" id="1.10.490.10">
    <property type="entry name" value="Globins"/>
    <property type="match status" value="1"/>
</dbReference>
<proteinExistence type="inferred from homology"/>
<dbReference type="GO" id="GO:0016020">
    <property type="term" value="C:membrane"/>
    <property type="evidence" value="ECO:0007669"/>
    <property type="project" value="InterPro"/>
</dbReference>
<dbReference type="FunFam" id="1.10.287.950:FF:000001">
    <property type="entry name" value="Methyl-accepting chemotaxis sensory transducer"/>
    <property type="match status" value="1"/>
</dbReference>
<dbReference type="PROSITE" id="PS50111">
    <property type="entry name" value="CHEMOTAXIS_TRANSDUC_2"/>
    <property type="match status" value="1"/>
</dbReference>
<sequence length="513" mass="55039">MNELPELIERLRFLGMDDAAKQNLLALKPIIEEGLPAALDEFYRRVMAQGELRRHFPDKKTADHAKGRQIHHWNAIANGDFTEKFLTTSVAIGRTHARLGLSPRWYVGGYAIILEQLVMRTVEARWPKSVFGGRGPGAKQVAQELGVLVKATLLDMELAISVYLETLETHRREAEKTRAQSEKEQRATLARFDQNLQRLAEGDLTARIDVAFTGDYEKLRTNFNATLESLASALTTISAIVETFRGTAGEIAVASDNLSSRTEQQAASLEESAAALNQITEAVAQNANGAKKVAELVAGARVEAARSSEVMQGANGAMAEIKESFEKISGTLSMIDEIAFQTNLLALNAGVEAARAGEAGRGFAVVAQEVRVLAQRSAEAAKVIKNLLANSSSHVDRGVKSVAETGETLTGIVARVADIDKLVAVIAASSEDQAGSLNEINHAIAQMDQVTQQNAAMVEEATAAAASLKAESSQLAESVSRFRIDPPAGGATQNPVGAVQERIADAFNARMEA</sequence>
<dbReference type="GO" id="GO:0019825">
    <property type="term" value="F:oxygen binding"/>
    <property type="evidence" value="ECO:0007669"/>
    <property type="project" value="InterPro"/>
</dbReference>
<evidence type="ECO:0000313" key="5">
    <source>
        <dbReference type="EMBL" id="CAJ0853035.1"/>
    </source>
</evidence>
<dbReference type="CDD" id="cd01068">
    <property type="entry name" value="globin_sensor"/>
    <property type="match status" value="1"/>
</dbReference>
<dbReference type="SUPFAM" id="SSF46458">
    <property type="entry name" value="Globin-like"/>
    <property type="match status" value="1"/>
</dbReference>
<evidence type="ECO:0000259" key="4">
    <source>
        <dbReference type="PROSITE" id="PS50885"/>
    </source>
</evidence>
<dbReference type="GO" id="GO:0004888">
    <property type="term" value="F:transmembrane signaling receptor activity"/>
    <property type="evidence" value="ECO:0007669"/>
    <property type="project" value="InterPro"/>
</dbReference>
<name>A0AA48RBX9_9ZZZZ</name>
<organism evidence="5">
    <name type="scientific">freshwater sediment metagenome</name>
    <dbReference type="NCBI Taxonomy" id="556182"/>
    <lineage>
        <taxon>unclassified sequences</taxon>
        <taxon>metagenomes</taxon>
        <taxon>ecological metagenomes</taxon>
    </lineage>
</organism>
<dbReference type="AlphaFoldDB" id="A0AA48RBX9"/>
<dbReference type="Pfam" id="PF11563">
    <property type="entry name" value="Protoglobin"/>
    <property type="match status" value="1"/>
</dbReference>
<feature type="domain" description="HAMP" evidence="4">
    <location>
        <begin position="183"/>
        <end position="235"/>
    </location>
</feature>
<dbReference type="InterPro" id="IPR004090">
    <property type="entry name" value="Chemotax_Me-accpt_rcpt"/>
</dbReference>
<dbReference type="InterPro" id="IPR012292">
    <property type="entry name" value="Globin/Proto"/>
</dbReference>
<dbReference type="CDD" id="cd11386">
    <property type="entry name" value="MCP_signal"/>
    <property type="match status" value="1"/>
</dbReference>
<comment type="similarity">
    <text evidence="2">Belongs to the methyl-accepting chemotaxis (MCP) protein family.</text>
</comment>
<dbReference type="PANTHER" id="PTHR43531:SF11">
    <property type="entry name" value="METHYL-ACCEPTING CHEMOTAXIS PROTEIN 3"/>
    <property type="match status" value="1"/>
</dbReference>
<dbReference type="PRINTS" id="PR00260">
    <property type="entry name" value="CHEMTRNSDUCR"/>
</dbReference>
<keyword evidence="1" id="KW-0145">Chemotaxis</keyword>
<gene>
    <name evidence="5" type="primary">trg</name>
    <name evidence="5" type="ORF">AMST5_00608</name>
</gene>
<dbReference type="SUPFAM" id="SSF58104">
    <property type="entry name" value="Methyl-accepting chemotaxis protein (MCP) signaling domain"/>
    <property type="match status" value="1"/>
</dbReference>
<dbReference type="SMART" id="SM00283">
    <property type="entry name" value="MA"/>
    <property type="match status" value="1"/>
</dbReference>
<dbReference type="InterPro" id="IPR009050">
    <property type="entry name" value="Globin-like_sf"/>
</dbReference>
<dbReference type="InterPro" id="IPR039379">
    <property type="entry name" value="Protoglobin_sensor_dom"/>
</dbReference>
<dbReference type="GO" id="GO:0020037">
    <property type="term" value="F:heme binding"/>
    <property type="evidence" value="ECO:0007669"/>
    <property type="project" value="InterPro"/>
</dbReference>
<reference evidence="5" key="1">
    <citation type="submission" date="2023-07" db="EMBL/GenBank/DDBJ databases">
        <authorList>
            <person name="Pelsma A.J. K."/>
        </authorList>
    </citation>
    <scope>NUCLEOTIDE SEQUENCE</scope>
</reference>
<dbReference type="GO" id="GO:0006935">
    <property type="term" value="P:chemotaxis"/>
    <property type="evidence" value="ECO:0007669"/>
    <property type="project" value="UniProtKB-KW"/>
</dbReference>
<dbReference type="PROSITE" id="PS50885">
    <property type="entry name" value="HAMP"/>
    <property type="match status" value="1"/>
</dbReference>
<dbReference type="Pfam" id="PF00015">
    <property type="entry name" value="MCPsignal"/>
    <property type="match status" value="1"/>
</dbReference>
<accession>A0AA48RBX9</accession>
<dbReference type="InterPro" id="IPR051310">
    <property type="entry name" value="MCP_chemotaxis"/>
</dbReference>